<evidence type="ECO:0000259" key="3">
    <source>
        <dbReference type="PROSITE" id="PS51797"/>
    </source>
</evidence>
<dbReference type="InterPro" id="IPR018105">
    <property type="entry name" value="Translational_control_tumour_p"/>
</dbReference>
<dbReference type="PROSITE" id="PS51797">
    <property type="entry name" value="TCTP_3"/>
    <property type="match status" value="1"/>
</dbReference>
<dbReference type="InterPro" id="IPR011323">
    <property type="entry name" value="Mss4/transl-control_tumour"/>
</dbReference>
<comment type="similarity">
    <text evidence="2">Belongs to the TCTP family.</text>
</comment>
<dbReference type="SUPFAM" id="SSF51316">
    <property type="entry name" value="Mss4-like"/>
    <property type="match status" value="1"/>
</dbReference>
<dbReference type="PANTHER" id="PTHR11991">
    <property type="entry name" value="TRANSLATIONALLY CONTROLLED TUMOR PROTEIN-RELATED"/>
    <property type="match status" value="1"/>
</dbReference>
<dbReference type="OrthoDB" id="10248936at2759"/>
<feature type="domain" description="TCTP" evidence="3">
    <location>
        <begin position="46"/>
        <end position="238"/>
    </location>
</feature>
<evidence type="ECO:0000256" key="1">
    <source>
        <dbReference type="ARBA" id="ARBA00014759"/>
    </source>
</evidence>
<dbReference type="Proteomes" id="UP000799421">
    <property type="component" value="Unassembled WGS sequence"/>
</dbReference>
<accession>A0A6A7BW10</accession>
<name>A0A6A7BW10_9PEZI</name>
<reference evidence="4" key="1">
    <citation type="journal article" date="2020" name="Stud. Mycol.">
        <title>101 Dothideomycetes genomes: a test case for predicting lifestyles and emergence of pathogens.</title>
        <authorList>
            <person name="Haridas S."/>
            <person name="Albert R."/>
            <person name="Binder M."/>
            <person name="Bloem J."/>
            <person name="Labutti K."/>
            <person name="Salamov A."/>
            <person name="Andreopoulos B."/>
            <person name="Baker S."/>
            <person name="Barry K."/>
            <person name="Bills G."/>
            <person name="Bluhm B."/>
            <person name="Cannon C."/>
            <person name="Castanera R."/>
            <person name="Culley D."/>
            <person name="Daum C."/>
            <person name="Ezra D."/>
            <person name="Gonzalez J."/>
            <person name="Henrissat B."/>
            <person name="Kuo A."/>
            <person name="Liang C."/>
            <person name="Lipzen A."/>
            <person name="Lutzoni F."/>
            <person name="Magnuson J."/>
            <person name="Mondo S."/>
            <person name="Nolan M."/>
            <person name="Ohm R."/>
            <person name="Pangilinan J."/>
            <person name="Park H.-J."/>
            <person name="Ramirez L."/>
            <person name="Alfaro M."/>
            <person name="Sun H."/>
            <person name="Tritt A."/>
            <person name="Yoshinaga Y."/>
            <person name="Zwiers L.-H."/>
            <person name="Turgeon B."/>
            <person name="Goodwin S."/>
            <person name="Spatafora J."/>
            <person name="Crous P."/>
            <person name="Grigoriev I."/>
        </authorList>
    </citation>
    <scope>NUCLEOTIDE SEQUENCE</scope>
    <source>
        <strain evidence="4">CBS 480.64</strain>
    </source>
</reference>
<dbReference type="PRINTS" id="PR01653">
    <property type="entry name" value="TCTPROTEIN"/>
</dbReference>
<sequence>MIWRGHRRQARPRTAFFLCPTKPVGFSFFKTLLAPATAQFFYIATMIVYKDLITGAELISDSYDLKEIDGIAYEVDCRMINVGGEKFDTGANASAEEAEEGVDDNVQRVNDVIHSFNLEELQGAFPKPVDYGTYLKKYIKTIKAKMVENGSSEEEAAEFEKNANKFTRDVILGTKTIPSDDPAKKPKVKHENFENWEFLGGEGWSGENPGMVMLKNYREDGITPYIVFWKHGLKEEKV</sequence>
<dbReference type="InterPro" id="IPR034737">
    <property type="entry name" value="TCTP"/>
</dbReference>
<keyword evidence="5" id="KW-1185">Reference proteome</keyword>
<dbReference type="InterPro" id="IPR011057">
    <property type="entry name" value="Mss4-like_sf"/>
</dbReference>
<dbReference type="GO" id="GO:0005509">
    <property type="term" value="F:calcium ion binding"/>
    <property type="evidence" value="ECO:0007669"/>
    <property type="project" value="TreeGrafter"/>
</dbReference>
<organism evidence="4 5">
    <name type="scientific">Piedraia hortae CBS 480.64</name>
    <dbReference type="NCBI Taxonomy" id="1314780"/>
    <lineage>
        <taxon>Eukaryota</taxon>
        <taxon>Fungi</taxon>
        <taxon>Dikarya</taxon>
        <taxon>Ascomycota</taxon>
        <taxon>Pezizomycotina</taxon>
        <taxon>Dothideomycetes</taxon>
        <taxon>Dothideomycetidae</taxon>
        <taxon>Capnodiales</taxon>
        <taxon>Piedraiaceae</taxon>
        <taxon>Piedraia</taxon>
    </lineage>
</organism>
<evidence type="ECO:0000313" key="4">
    <source>
        <dbReference type="EMBL" id="KAF2858678.1"/>
    </source>
</evidence>
<protein>
    <recommendedName>
        <fullName evidence="1">Translationally-controlled tumor protein homolog</fullName>
    </recommendedName>
</protein>
<evidence type="ECO:0000256" key="2">
    <source>
        <dbReference type="PROSITE-ProRule" id="PRU01133"/>
    </source>
</evidence>
<dbReference type="Gene3D" id="2.170.150.10">
    <property type="entry name" value="Metal Binding Protein, Guanine Nucleotide Exchange Factor, Chain A"/>
    <property type="match status" value="1"/>
</dbReference>
<evidence type="ECO:0000313" key="5">
    <source>
        <dbReference type="Proteomes" id="UP000799421"/>
    </source>
</evidence>
<dbReference type="GO" id="GO:0005737">
    <property type="term" value="C:cytoplasm"/>
    <property type="evidence" value="ECO:0007669"/>
    <property type="project" value="TreeGrafter"/>
</dbReference>
<dbReference type="EMBL" id="MU006005">
    <property type="protein sequence ID" value="KAF2858678.1"/>
    <property type="molecule type" value="Genomic_DNA"/>
</dbReference>
<dbReference type="Pfam" id="PF00838">
    <property type="entry name" value="TCTP"/>
    <property type="match status" value="2"/>
</dbReference>
<dbReference type="PANTHER" id="PTHR11991:SF0">
    <property type="entry name" value="TRANSLATIONALLY-CONTROLLED TUMOR PROTEIN"/>
    <property type="match status" value="1"/>
</dbReference>
<proteinExistence type="inferred from homology"/>
<dbReference type="AlphaFoldDB" id="A0A6A7BW10"/>
<gene>
    <name evidence="4" type="ORF">K470DRAFT_121249</name>
</gene>